<dbReference type="Proteomes" id="UP001254608">
    <property type="component" value="Unassembled WGS sequence"/>
</dbReference>
<feature type="chain" id="PRO_5046550552" evidence="2">
    <location>
        <begin position="24"/>
        <end position="127"/>
    </location>
</feature>
<evidence type="ECO:0000256" key="1">
    <source>
        <dbReference type="ARBA" id="ARBA00022729"/>
    </source>
</evidence>
<dbReference type="RefSeq" id="WP_311364884.1">
    <property type="nucleotide sequence ID" value="NZ_JAVRIC010000010.1"/>
</dbReference>
<name>A0ABU2WHZ7_9GAMM</name>
<dbReference type="EMBL" id="JAVRIC010000010">
    <property type="protein sequence ID" value="MDT0497493.1"/>
    <property type="molecule type" value="Genomic_DNA"/>
</dbReference>
<keyword evidence="1 2" id="KW-0732">Signal</keyword>
<proteinExistence type="predicted"/>
<feature type="signal peptide" evidence="2">
    <location>
        <begin position="1"/>
        <end position="23"/>
    </location>
</feature>
<evidence type="ECO:0000313" key="3">
    <source>
        <dbReference type="EMBL" id="MDT0497493.1"/>
    </source>
</evidence>
<comment type="caution">
    <text evidence="3">The sequence shown here is derived from an EMBL/GenBank/DDBJ whole genome shotgun (WGS) entry which is preliminary data.</text>
</comment>
<dbReference type="Gene3D" id="3.30.1450.10">
    <property type="match status" value="1"/>
</dbReference>
<gene>
    <name evidence="3" type="ORF">RM530_08975</name>
</gene>
<evidence type="ECO:0000313" key="4">
    <source>
        <dbReference type="Proteomes" id="UP001254608"/>
    </source>
</evidence>
<accession>A0ABU2WHZ7</accession>
<protein>
    <submittedName>
        <fullName evidence="3">DUF3192 domain-containing protein</fullName>
    </submittedName>
</protein>
<reference evidence="3 4" key="1">
    <citation type="submission" date="2023-09" db="EMBL/GenBank/DDBJ databases">
        <authorList>
            <person name="Rey-Velasco X."/>
        </authorList>
    </citation>
    <scope>NUCLEOTIDE SEQUENCE [LARGE SCALE GENOMIC DNA]</scope>
    <source>
        <strain evidence="3 4">W345</strain>
    </source>
</reference>
<evidence type="ECO:0000256" key="2">
    <source>
        <dbReference type="SAM" id="SignalP"/>
    </source>
</evidence>
<dbReference type="Pfam" id="PF11399">
    <property type="entry name" value="DUF3192"/>
    <property type="match status" value="1"/>
</dbReference>
<sequence length="127" mass="13951">MNYRATALALLAALMLNGCVLHIGRDGDHVDDQYDSVHAQETRNREAISRLALGSSLDQVRSQFGDPDFTEASLVDGHEIRVLRYRTHRTHSDGDTTRDETTPLVFEDSKLVGIGERAAAEAMRAGG</sequence>
<organism evidence="3 4">
    <name type="scientific">Banduia mediterranea</name>
    <dbReference type="NCBI Taxonomy" id="3075609"/>
    <lineage>
        <taxon>Bacteria</taxon>
        <taxon>Pseudomonadati</taxon>
        <taxon>Pseudomonadota</taxon>
        <taxon>Gammaproteobacteria</taxon>
        <taxon>Nevskiales</taxon>
        <taxon>Algiphilaceae</taxon>
        <taxon>Banduia</taxon>
    </lineage>
</organism>
<dbReference type="InterPro" id="IPR021534">
    <property type="entry name" value="DUF3192"/>
</dbReference>
<dbReference type="InterPro" id="IPR037873">
    <property type="entry name" value="BamE-like"/>
</dbReference>
<keyword evidence="4" id="KW-1185">Reference proteome</keyword>